<dbReference type="EC" id="3.4.19.12" evidence="2"/>
<evidence type="ECO:0000256" key="3">
    <source>
        <dbReference type="SAM" id="MobiDB-lite"/>
    </source>
</evidence>
<dbReference type="InterPro" id="IPR038765">
    <property type="entry name" value="Papain-like_cys_pep_sf"/>
</dbReference>
<proteinExistence type="predicted"/>
<keyword evidence="6" id="KW-1185">Reference proteome</keyword>
<dbReference type="EMBL" id="CAXKWB010014746">
    <property type="protein sequence ID" value="CAL4111615.1"/>
    <property type="molecule type" value="Genomic_DNA"/>
</dbReference>
<dbReference type="PROSITE" id="PS50235">
    <property type="entry name" value="USP_3"/>
    <property type="match status" value="1"/>
</dbReference>
<dbReference type="PANTHER" id="PTHR21646">
    <property type="entry name" value="UBIQUITIN CARBOXYL-TERMINAL HYDROLASE"/>
    <property type="match status" value="1"/>
</dbReference>
<feature type="region of interest" description="Disordered" evidence="3">
    <location>
        <begin position="1"/>
        <end position="169"/>
    </location>
</feature>
<feature type="compositionally biased region" description="Low complexity" evidence="3">
    <location>
        <begin position="121"/>
        <end position="131"/>
    </location>
</feature>
<evidence type="ECO:0000256" key="1">
    <source>
        <dbReference type="ARBA" id="ARBA00000707"/>
    </source>
</evidence>
<sequence>MSSGDDRTHHWLLTSPGPGAGSLEDESMLHDDPDHQDDPSADIVSNSCGDPSSLMPYGCSNTEEGLSNSPVTSIDLDRDSPMGVGMDDDDDDPGPPSIETQPPDQGDDLEVSGITSTWINSGGSQYGSSSSHHPGLGYSLLNSQMPGDTADSTGLSQMPGLGPEDFGIGPPVYGPEMPPNVPFNSPLHETDVQHSYGDILDENGVSGLCGLLNLGNTCFMAAGIQCLVNTPPIAQYFFTHQHDNQQSLDTLAGRFSQLTHKIWSGKYSAVRPADFKDSFGMQWRDFRDYRQVCDEDVFFYFYFIKKSFCLFKAAVGKRGSFGQKSAQMAKISFKMSKTMLDHSQSPETNNKGCHNFSISSTKGIPLRVAECSEDLL</sequence>
<dbReference type="GO" id="GO:0004843">
    <property type="term" value="F:cysteine-type deubiquitinase activity"/>
    <property type="evidence" value="ECO:0007669"/>
    <property type="project" value="UniProtKB-EC"/>
</dbReference>
<organism evidence="5 6">
    <name type="scientific">Meganyctiphanes norvegica</name>
    <name type="common">Northern krill</name>
    <name type="synonym">Thysanopoda norvegica</name>
    <dbReference type="NCBI Taxonomy" id="48144"/>
    <lineage>
        <taxon>Eukaryota</taxon>
        <taxon>Metazoa</taxon>
        <taxon>Ecdysozoa</taxon>
        <taxon>Arthropoda</taxon>
        <taxon>Crustacea</taxon>
        <taxon>Multicrustacea</taxon>
        <taxon>Malacostraca</taxon>
        <taxon>Eumalacostraca</taxon>
        <taxon>Eucarida</taxon>
        <taxon>Euphausiacea</taxon>
        <taxon>Euphausiidae</taxon>
        <taxon>Meganyctiphanes</taxon>
    </lineage>
</organism>
<dbReference type="InterPro" id="IPR028889">
    <property type="entry name" value="USP"/>
</dbReference>
<evidence type="ECO:0000256" key="2">
    <source>
        <dbReference type="ARBA" id="ARBA00012759"/>
    </source>
</evidence>
<gene>
    <name evidence="5" type="ORF">MNOR_LOCUS19683</name>
</gene>
<feature type="compositionally biased region" description="Basic and acidic residues" evidence="3">
    <location>
        <begin position="27"/>
        <end position="38"/>
    </location>
</feature>
<accession>A0AAV2R4S8</accession>
<feature type="compositionally biased region" description="Polar residues" evidence="3">
    <location>
        <begin position="59"/>
        <end position="72"/>
    </location>
</feature>
<evidence type="ECO:0000313" key="6">
    <source>
        <dbReference type="Proteomes" id="UP001497623"/>
    </source>
</evidence>
<reference evidence="5 6" key="1">
    <citation type="submission" date="2024-05" db="EMBL/GenBank/DDBJ databases">
        <authorList>
            <person name="Wallberg A."/>
        </authorList>
    </citation>
    <scope>NUCLEOTIDE SEQUENCE [LARGE SCALE GENOMIC DNA]</scope>
</reference>
<protein>
    <recommendedName>
        <fullName evidence="2">ubiquitinyl hydrolase 1</fullName>
        <ecNumber evidence="2">3.4.19.12</ecNumber>
    </recommendedName>
</protein>
<dbReference type="InterPro" id="IPR050185">
    <property type="entry name" value="Ub_carboxyl-term_hydrolase"/>
</dbReference>
<comment type="caution">
    <text evidence="5">The sequence shown here is derived from an EMBL/GenBank/DDBJ whole genome shotgun (WGS) entry which is preliminary data.</text>
</comment>
<evidence type="ECO:0000259" key="4">
    <source>
        <dbReference type="PROSITE" id="PS50235"/>
    </source>
</evidence>
<dbReference type="AlphaFoldDB" id="A0AAV2R4S8"/>
<feature type="compositionally biased region" description="Polar residues" evidence="3">
    <location>
        <begin position="140"/>
        <end position="156"/>
    </location>
</feature>
<dbReference type="Gene3D" id="3.90.70.10">
    <property type="entry name" value="Cysteine proteinases"/>
    <property type="match status" value="1"/>
</dbReference>
<dbReference type="InterPro" id="IPR001394">
    <property type="entry name" value="Peptidase_C19_UCH"/>
</dbReference>
<dbReference type="InterPro" id="IPR018200">
    <property type="entry name" value="USP_CS"/>
</dbReference>
<evidence type="ECO:0000313" key="5">
    <source>
        <dbReference type="EMBL" id="CAL4111615.1"/>
    </source>
</evidence>
<dbReference type="PANTHER" id="PTHR21646:SF35">
    <property type="match status" value="1"/>
</dbReference>
<dbReference type="SUPFAM" id="SSF54001">
    <property type="entry name" value="Cysteine proteinases"/>
    <property type="match status" value="1"/>
</dbReference>
<dbReference type="Pfam" id="PF00443">
    <property type="entry name" value="UCH"/>
    <property type="match status" value="1"/>
</dbReference>
<feature type="non-terminal residue" evidence="5">
    <location>
        <position position="376"/>
    </location>
</feature>
<dbReference type="Proteomes" id="UP001497623">
    <property type="component" value="Unassembled WGS sequence"/>
</dbReference>
<name>A0AAV2R4S8_MEGNR</name>
<feature type="domain" description="USP" evidence="4">
    <location>
        <begin position="209"/>
        <end position="376"/>
    </location>
</feature>
<comment type="catalytic activity">
    <reaction evidence="1">
        <text>Thiol-dependent hydrolysis of ester, thioester, amide, peptide and isopeptide bonds formed by the C-terminal Gly of ubiquitin (a 76-residue protein attached to proteins as an intracellular targeting signal).</text>
        <dbReference type="EC" id="3.4.19.12"/>
    </reaction>
</comment>
<dbReference type="PROSITE" id="PS00972">
    <property type="entry name" value="USP_1"/>
    <property type="match status" value="1"/>
</dbReference>
<dbReference type="GO" id="GO:0016579">
    <property type="term" value="P:protein deubiquitination"/>
    <property type="evidence" value="ECO:0007669"/>
    <property type="project" value="InterPro"/>
</dbReference>